<dbReference type="Gene3D" id="3.90.25.10">
    <property type="entry name" value="UDP-galactose 4-epimerase, domain 1"/>
    <property type="match status" value="1"/>
</dbReference>
<feature type="domain" description="NAD-dependent epimerase/dehydratase" evidence="11">
    <location>
        <begin position="2"/>
        <end position="259"/>
    </location>
</feature>
<dbReference type="GO" id="GO:0005829">
    <property type="term" value="C:cytosol"/>
    <property type="evidence" value="ECO:0007669"/>
    <property type="project" value="TreeGrafter"/>
</dbReference>
<evidence type="ECO:0000256" key="8">
    <source>
        <dbReference type="ARBA" id="ARBA00023144"/>
    </source>
</evidence>
<dbReference type="Gene3D" id="3.40.50.720">
    <property type="entry name" value="NAD(P)-binding Rossmann-like Domain"/>
    <property type="match status" value="1"/>
</dbReference>
<dbReference type="PANTHER" id="PTHR43725:SF47">
    <property type="entry name" value="UDP-GLUCOSE 4-EPIMERASE"/>
    <property type="match status" value="1"/>
</dbReference>
<keyword evidence="13" id="KW-1185">Reference proteome</keyword>
<evidence type="ECO:0000313" key="13">
    <source>
        <dbReference type="Proteomes" id="UP000186895"/>
    </source>
</evidence>
<keyword evidence="9 10" id="KW-0413">Isomerase</keyword>
<dbReference type="Proteomes" id="UP000186895">
    <property type="component" value="Unassembled WGS sequence"/>
</dbReference>
<dbReference type="eggNOG" id="COG1087">
    <property type="taxonomic scope" value="Bacteria"/>
</dbReference>
<evidence type="ECO:0000313" key="12">
    <source>
        <dbReference type="EMBL" id="SIQ31306.1"/>
    </source>
</evidence>
<dbReference type="PANTHER" id="PTHR43725">
    <property type="entry name" value="UDP-GLUCOSE 4-EPIMERASE"/>
    <property type="match status" value="1"/>
</dbReference>
<evidence type="ECO:0000256" key="6">
    <source>
        <dbReference type="ARBA" id="ARBA00018569"/>
    </source>
</evidence>
<reference evidence="12 13" key="1">
    <citation type="submission" date="2017-01" db="EMBL/GenBank/DDBJ databases">
        <authorList>
            <person name="Mah S.A."/>
            <person name="Swanson W.J."/>
            <person name="Moy G.W."/>
            <person name="Vacquier V.D."/>
        </authorList>
    </citation>
    <scope>NUCLEOTIDE SEQUENCE [LARGE SCALE GENOMIC DNA]</scope>
    <source>
        <strain evidence="12 13">DSM 7027</strain>
    </source>
</reference>
<dbReference type="GO" id="GO:0003978">
    <property type="term" value="F:UDP-glucose 4-epimerase activity"/>
    <property type="evidence" value="ECO:0007669"/>
    <property type="project" value="UniProtKB-UniRule"/>
</dbReference>
<dbReference type="UniPathway" id="UPA00214"/>
<dbReference type="STRING" id="49186.SAMN05421647_103476"/>
<dbReference type="InterPro" id="IPR036291">
    <property type="entry name" value="NAD(P)-bd_dom_sf"/>
</dbReference>
<gene>
    <name evidence="12" type="ORF">SAMN05421647_103476</name>
</gene>
<comment type="similarity">
    <text evidence="4 10">Belongs to the NAD(P)-dependent epimerase/dehydratase family.</text>
</comment>
<name>A0A1N6RRF4_9GAMM</name>
<evidence type="ECO:0000256" key="3">
    <source>
        <dbReference type="ARBA" id="ARBA00004947"/>
    </source>
</evidence>
<dbReference type="CDD" id="cd05247">
    <property type="entry name" value="UDP_G4E_1_SDR_e"/>
    <property type="match status" value="1"/>
</dbReference>
<dbReference type="GO" id="GO:0006012">
    <property type="term" value="P:galactose metabolic process"/>
    <property type="evidence" value="ECO:0007669"/>
    <property type="project" value="UniProtKB-UniPathway"/>
</dbReference>
<dbReference type="SUPFAM" id="SSF51735">
    <property type="entry name" value="NAD(P)-binding Rossmann-fold domains"/>
    <property type="match status" value="1"/>
</dbReference>
<evidence type="ECO:0000259" key="11">
    <source>
        <dbReference type="Pfam" id="PF01370"/>
    </source>
</evidence>
<comment type="cofactor">
    <cofactor evidence="2 10">
        <name>NAD(+)</name>
        <dbReference type="ChEBI" id="CHEBI:57540"/>
    </cofactor>
</comment>
<evidence type="ECO:0000256" key="9">
    <source>
        <dbReference type="ARBA" id="ARBA00023235"/>
    </source>
</evidence>
<dbReference type="EC" id="5.1.3.2" evidence="5 10"/>
<accession>A0A1N6RRF4</accession>
<protein>
    <recommendedName>
        <fullName evidence="6 10">UDP-glucose 4-epimerase</fullName>
        <ecNumber evidence="5 10">5.1.3.2</ecNumber>
    </recommendedName>
</protein>
<evidence type="ECO:0000256" key="4">
    <source>
        <dbReference type="ARBA" id="ARBA00007637"/>
    </source>
</evidence>
<dbReference type="NCBIfam" id="TIGR01179">
    <property type="entry name" value="galE"/>
    <property type="match status" value="1"/>
</dbReference>
<dbReference type="Pfam" id="PF01370">
    <property type="entry name" value="Epimerase"/>
    <property type="match status" value="1"/>
</dbReference>
<organism evidence="12 13">
    <name type="scientific">Marinobacterium stanieri</name>
    <dbReference type="NCBI Taxonomy" id="49186"/>
    <lineage>
        <taxon>Bacteria</taxon>
        <taxon>Pseudomonadati</taxon>
        <taxon>Pseudomonadota</taxon>
        <taxon>Gammaproteobacteria</taxon>
        <taxon>Oceanospirillales</taxon>
        <taxon>Oceanospirillaceae</taxon>
        <taxon>Marinobacterium</taxon>
    </lineage>
</organism>
<evidence type="ECO:0000256" key="7">
    <source>
        <dbReference type="ARBA" id="ARBA00023027"/>
    </source>
</evidence>
<dbReference type="InterPro" id="IPR005886">
    <property type="entry name" value="UDP_G4E"/>
</dbReference>
<keyword evidence="7 10" id="KW-0520">NAD</keyword>
<evidence type="ECO:0000256" key="5">
    <source>
        <dbReference type="ARBA" id="ARBA00013189"/>
    </source>
</evidence>
<sequence>MVLITGGAGYIGSHTASCLLDAGHDILILDNLSNSFRSTIDRLQGFAKTSTLRFVEGDLLDRKLLDRLFLEYSIKAVIHFAGRKSVPESMQNPMLYYQQNVEATLNLVRAMGEHGCHRMVFSSSAAVYGDAQAVPVTEVCPALPKSPYGHSKLMVEQVLRSIASAEPQWCLTILRYFNPVGAHPSGQLGESPRYPLSNLFPQLAQTIAGEAGPFQVLGQQYASEDGTGVRDFIHVQDLAEGHLSALSRQQPGCQTYNLGTGKGYTVLEVIAAFEQVTGQPVPFEMAPARAGDIGCLYASVELSRHALAWQAHRGLNQMVEDYWRWWCSSTAYGTPLRGCS</sequence>
<dbReference type="EMBL" id="FTMN01000003">
    <property type="protein sequence ID" value="SIQ31306.1"/>
    <property type="molecule type" value="Genomic_DNA"/>
</dbReference>
<keyword evidence="8" id="KW-0299">Galactose metabolism</keyword>
<comment type="subunit">
    <text evidence="10">Homodimer.</text>
</comment>
<evidence type="ECO:0000256" key="2">
    <source>
        <dbReference type="ARBA" id="ARBA00001911"/>
    </source>
</evidence>
<dbReference type="InterPro" id="IPR001509">
    <property type="entry name" value="Epimerase_deHydtase"/>
</dbReference>
<comment type="catalytic activity">
    <reaction evidence="1 10">
        <text>UDP-alpha-D-glucose = UDP-alpha-D-galactose</text>
        <dbReference type="Rhea" id="RHEA:22168"/>
        <dbReference type="ChEBI" id="CHEBI:58885"/>
        <dbReference type="ChEBI" id="CHEBI:66914"/>
        <dbReference type="EC" id="5.1.3.2"/>
    </reaction>
</comment>
<evidence type="ECO:0000256" key="1">
    <source>
        <dbReference type="ARBA" id="ARBA00000083"/>
    </source>
</evidence>
<evidence type="ECO:0000256" key="10">
    <source>
        <dbReference type="RuleBase" id="RU366046"/>
    </source>
</evidence>
<comment type="pathway">
    <text evidence="3 10">Carbohydrate metabolism; galactose metabolism.</text>
</comment>
<proteinExistence type="inferred from homology"/>
<keyword evidence="10" id="KW-0119">Carbohydrate metabolism</keyword>
<dbReference type="AlphaFoldDB" id="A0A1N6RRF4"/>